<feature type="compositionally biased region" description="Polar residues" evidence="3">
    <location>
        <begin position="41"/>
        <end position="55"/>
    </location>
</feature>
<feature type="transmembrane region" description="Helical" evidence="4">
    <location>
        <begin position="115"/>
        <end position="138"/>
    </location>
</feature>
<dbReference type="PANTHER" id="PTHR31234:SF2">
    <property type="entry name" value="OS05G0199100 PROTEIN"/>
    <property type="match status" value="1"/>
</dbReference>
<keyword evidence="4" id="KW-0812">Transmembrane</keyword>
<gene>
    <name evidence="5" type="ORF">E3N88_20243</name>
</gene>
<feature type="compositionally biased region" description="Low complexity" evidence="3">
    <location>
        <begin position="63"/>
        <end position="74"/>
    </location>
</feature>
<comment type="caution">
    <text evidence="5">The sequence shown here is derived from an EMBL/GenBank/DDBJ whole genome shotgun (WGS) entry which is preliminary data.</text>
</comment>
<dbReference type="EMBL" id="SZYD01000011">
    <property type="protein sequence ID" value="KAD4888170.1"/>
    <property type="molecule type" value="Genomic_DNA"/>
</dbReference>
<feature type="compositionally biased region" description="Polar residues" evidence="3">
    <location>
        <begin position="8"/>
        <end position="19"/>
    </location>
</feature>
<accession>A0A5N6NI46</accession>
<dbReference type="OrthoDB" id="903824at2759"/>
<name>A0A5N6NI46_9ASTR</name>
<dbReference type="GO" id="GO:0005886">
    <property type="term" value="C:plasma membrane"/>
    <property type="evidence" value="ECO:0007669"/>
    <property type="project" value="TreeGrafter"/>
</dbReference>
<evidence type="ECO:0000256" key="4">
    <source>
        <dbReference type="SAM" id="Phobius"/>
    </source>
</evidence>
<reference evidence="5 6" key="1">
    <citation type="submission" date="2019-05" db="EMBL/GenBank/DDBJ databases">
        <title>Mikania micrantha, genome provides insights into the molecular mechanism of rapid growth.</title>
        <authorList>
            <person name="Liu B."/>
        </authorList>
    </citation>
    <scope>NUCLEOTIDE SEQUENCE [LARGE SCALE GENOMIC DNA]</scope>
    <source>
        <strain evidence="5">NLD-2019</strain>
        <tissue evidence="5">Leaf</tissue>
    </source>
</reference>
<sequence>MHAKTDSEVTSQTASSPTRSPRRPVYYVQSPSRDSHDGEKTTNSFHSTPVLSPNGSPGRHSRNSSSTRFSGSLRPGSRKGSQPLQPRINGKEFDAIEEEGLLDDDHRRGIPRRCYFLAFVVGFFVLFSFFALVLWGAAKPQKPDITMRSISFDEFVVNAGADASGVATEMVTMNVTIKFNFRNRGTFFGVHVSSTPLDLAYMELTLASGTIKKFYQSRKGHRLVSVNLQGRGVPLYGGGVNWSSQNGKLTAPVPLNLNFTVKAKAYVLGKLVKPKFHRKISCAIVFKPTTVNVPISLKDSCTVESEFYGQSSTGSAAMTWKHARIVSSLPSGEVGTDCLEGFWPCPFRGFHCCLDGMVGSKGIQRLVAHIKRPHLCSDERKCAKRDAVTRDWDLFVALVDALKVSNYWLCGECMSLHSLSRACHHVDKVIKFKVDSGGVEDFLVGIPRPQLAIDVDVSGGIVLDATLLDRIFAFPLKTVKSIPHSCRMAFAQALSVSLGKVVLMPDSIEAWVRLLILPRCTLQLVKPSNRQERRSGNRKSLQCISIQRALAIWGDGSGCVDLIQSLFKQPMDMDSSANEASLTGDHLRGGLNAKQCIRKVADGHFTAAVKVLCSSGVAPLGGATMKALLDKHPILPPPALPRDLLSEPPLVLDVESVLGYNEEIGGV</sequence>
<evidence type="ECO:0000256" key="3">
    <source>
        <dbReference type="SAM" id="MobiDB-lite"/>
    </source>
</evidence>
<evidence type="ECO:0000256" key="2">
    <source>
        <dbReference type="ARBA" id="ARBA00023136"/>
    </source>
</evidence>
<dbReference type="PANTHER" id="PTHR31234">
    <property type="entry name" value="LATE EMBRYOGENESIS ABUNDANT (LEA) HYDROXYPROLINE-RICH GLYCOPROTEIN FAMILY"/>
    <property type="match status" value="1"/>
</dbReference>
<protein>
    <submittedName>
        <fullName evidence="5">Uncharacterized protein</fullName>
    </submittedName>
</protein>
<evidence type="ECO:0000313" key="5">
    <source>
        <dbReference type="EMBL" id="KAD4888170.1"/>
    </source>
</evidence>
<keyword evidence="4" id="KW-1133">Transmembrane helix</keyword>
<dbReference type="GO" id="GO:0098542">
    <property type="term" value="P:defense response to other organism"/>
    <property type="evidence" value="ECO:0007669"/>
    <property type="project" value="InterPro"/>
</dbReference>
<evidence type="ECO:0000313" key="6">
    <source>
        <dbReference type="Proteomes" id="UP000326396"/>
    </source>
</evidence>
<dbReference type="AlphaFoldDB" id="A0A5N6NI46"/>
<evidence type="ECO:0000256" key="1">
    <source>
        <dbReference type="ARBA" id="ARBA00004370"/>
    </source>
</evidence>
<organism evidence="5 6">
    <name type="scientific">Mikania micrantha</name>
    <name type="common">bitter vine</name>
    <dbReference type="NCBI Taxonomy" id="192012"/>
    <lineage>
        <taxon>Eukaryota</taxon>
        <taxon>Viridiplantae</taxon>
        <taxon>Streptophyta</taxon>
        <taxon>Embryophyta</taxon>
        <taxon>Tracheophyta</taxon>
        <taxon>Spermatophyta</taxon>
        <taxon>Magnoliopsida</taxon>
        <taxon>eudicotyledons</taxon>
        <taxon>Gunneridae</taxon>
        <taxon>Pentapetalae</taxon>
        <taxon>asterids</taxon>
        <taxon>campanulids</taxon>
        <taxon>Asterales</taxon>
        <taxon>Asteraceae</taxon>
        <taxon>Asteroideae</taxon>
        <taxon>Heliantheae alliance</taxon>
        <taxon>Eupatorieae</taxon>
        <taxon>Mikania</taxon>
    </lineage>
</organism>
<dbReference type="InterPro" id="IPR044839">
    <property type="entry name" value="NDR1-like"/>
</dbReference>
<keyword evidence="6" id="KW-1185">Reference proteome</keyword>
<keyword evidence="2 4" id="KW-0472">Membrane</keyword>
<feature type="region of interest" description="Disordered" evidence="3">
    <location>
        <begin position="1"/>
        <end position="90"/>
    </location>
</feature>
<comment type="subcellular location">
    <subcellularLocation>
        <location evidence="1">Membrane</location>
    </subcellularLocation>
</comment>
<dbReference type="Proteomes" id="UP000326396">
    <property type="component" value="Linkage Group LG19"/>
</dbReference>
<proteinExistence type="predicted"/>